<sequence>MNNFQHRIRSPLPSGQKISLPAERWELEALYIAPQYQRQGYGMEALKWGLETAKEEGVEIWVWSSDAGKRVYEKAGFEGVGRIGFGDLVSSCRKVVEDGGEGEVAVWVMRWRDN</sequence>
<dbReference type="Gene3D" id="3.40.630.30">
    <property type="match status" value="1"/>
</dbReference>
<dbReference type="EMBL" id="MIKG01000021">
    <property type="protein sequence ID" value="RAO72799.1"/>
    <property type="molecule type" value="Genomic_DNA"/>
</dbReference>
<dbReference type="AlphaFoldDB" id="A0A364LAJ4"/>
<dbReference type="GO" id="GO:0016747">
    <property type="term" value="F:acyltransferase activity, transferring groups other than amino-acyl groups"/>
    <property type="evidence" value="ECO:0007669"/>
    <property type="project" value="InterPro"/>
</dbReference>
<dbReference type="InterPro" id="IPR000182">
    <property type="entry name" value="GNAT_dom"/>
</dbReference>
<dbReference type="RefSeq" id="XP_040737313.1">
    <property type="nucleotide sequence ID" value="XM_040881658.1"/>
</dbReference>
<evidence type="ECO:0000259" key="1">
    <source>
        <dbReference type="PROSITE" id="PS51186"/>
    </source>
</evidence>
<dbReference type="InterPro" id="IPR016181">
    <property type="entry name" value="Acyl_CoA_acyltransferase"/>
</dbReference>
<proteinExistence type="predicted"/>
<protein>
    <recommendedName>
        <fullName evidence="1">N-acetyltransferase domain-containing protein</fullName>
    </recommendedName>
</protein>
<feature type="domain" description="N-acetyltransferase" evidence="1">
    <location>
        <begin position="1"/>
        <end position="99"/>
    </location>
</feature>
<dbReference type="GeneID" id="63798025"/>
<comment type="caution">
    <text evidence="2">The sequence shown here is derived from an EMBL/GenBank/DDBJ whole genome shotgun (WGS) entry which is preliminary data.</text>
</comment>
<reference evidence="2 3" key="1">
    <citation type="journal article" date="2017" name="Biotechnol. Biofuels">
        <title>Differential beta-glucosidase expression as a function of carbon source availability in Talaromyces amestolkiae: a genomic and proteomic approach.</title>
        <authorList>
            <person name="de Eugenio L.I."/>
            <person name="Mendez-Liter J.A."/>
            <person name="Nieto-Dominguez M."/>
            <person name="Alonso L."/>
            <person name="Gil-Munoz J."/>
            <person name="Barriuso J."/>
            <person name="Prieto A."/>
            <person name="Martinez M.J."/>
        </authorList>
    </citation>
    <scope>NUCLEOTIDE SEQUENCE [LARGE SCALE GENOMIC DNA]</scope>
    <source>
        <strain evidence="2 3">CIB</strain>
    </source>
</reference>
<dbReference type="OrthoDB" id="2744543at2759"/>
<dbReference type="InterPro" id="IPR052523">
    <property type="entry name" value="Trichothecene_AcTrans"/>
</dbReference>
<dbReference type="PANTHER" id="PTHR42791:SF1">
    <property type="entry name" value="N-ACETYLTRANSFERASE DOMAIN-CONTAINING PROTEIN"/>
    <property type="match status" value="1"/>
</dbReference>
<evidence type="ECO:0000313" key="2">
    <source>
        <dbReference type="EMBL" id="RAO72799.1"/>
    </source>
</evidence>
<dbReference type="PANTHER" id="PTHR42791">
    <property type="entry name" value="GNAT FAMILY ACETYLTRANSFERASE"/>
    <property type="match status" value="1"/>
</dbReference>
<dbReference type="SUPFAM" id="SSF55729">
    <property type="entry name" value="Acyl-CoA N-acyltransferases (Nat)"/>
    <property type="match status" value="1"/>
</dbReference>
<dbReference type="CDD" id="cd04301">
    <property type="entry name" value="NAT_SF"/>
    <property type="match status" value="1"/>
</dbReference>
<accession>A0A364LAJ4</accession>
<dbReference type="Proteomes" id="UP000249363">
    <property type="component" value="Unassembled WGS sequence"/>
</dbReference>
<gene>
    <name evidence="2" type="ORF">BHQ10_008811</name>
</gene>
<organism evidence="2 3">
    <name type="scientific">Talaromyces amestolkiae</name>
    <dbReference type="NCBI Taxonomy" id="1196081"/>
    <lineage>
        <taxon>Eukaryota</taxon>
        <taxon>Fungi</taxon>
        <taxon>Dikarya</taxon>
        <taxon>Ascomycota</taxon>
        <taxon>Pezizomycotina</taxon>
        <taxon>Eurotiomycetes</taxon>
        <taxon>Eurotiomycetidae</taxon>
        <taxon>Eurotiales</taxon>
        <taxon>Trichocomaceae</taxon>
        <taxon>Talaromyces</taxon>
        <taxon>Talaromyces sect. Talaromyces</taxon>
    </lineage>
</organism>
<dbReference type="PROSITE" id="PS51186">
    <property type="entry name" value="GNAT"/>
    <property type="match status" value="1"/>
</dbReference>
<evidence type="ECO:0000313" key="3">
    <source>
        <dbReference type="Proteomes" id="UP000249363"/>
    </source>
</evidence>
<dbReference type="STRING" id="1196081.A0A364LAJ4"/>
<keyword evidence="3" id="KW-1185">Reference proteome</keyword>
<dbReference type="Pfam" id="PF00583">
    <property type="entry name" value="Acetyltransf_1"/>
    <property type="match status" value="1"/>
</dbReference>
<name>A0A364LAJ4_TALAM</name>